<protein>
    <submittedName>
        <fullName evidence="4">Uncharacterized protein</fullName>
    </submittedName>
</protein>
<gene>
    <name evidence="4" type="ORF">A9R00_04255</name>
</gene>
<dbReference type="PROSITE" id="PS00678">
    <property type="entry name" value="WD_REPEATS_1"/>
    <property type="match status" value="1"/>
</dbReference>
<dbReference type="SUPFAM" id="SSF50978">
    <property type="entry name" value="WD40 repeat-like"/>
    <property type="match status" value="1"/>
</dbReference>
<evidence type="ECO:0000313" key="5">
    <source>
        <dbReference type="Proteomes" id="UP000227088"/>
    </source>
</evidence>
<dbReference type="AlphaFoldDB" id="A0A1Y5HTZ7"/>
<evidence type="ECO:0000256" key="3">
    <source>
        <dbReference type="PROSITE-ProRule" id="PRU00221"/>
    </source>
</evidence>
<evidence type="ECO:0000313" key="4">
    <source>
        <dbReference type="EMBL" id="OUS40788.1"/>
    </source>
</evidence>
<feature type="repeat" description="WD" evidence="3">
    <location>
        <begin position="128"/>
        <end position="169"/>
    </location>
</feature>
<reference evidence="5" key="1">
    <citation type="journal article" date="2017" name="Proc. Natl. Acad. Sci. U.S.A.">
        <title>Simulation of Deepwater Horizon oil plume reveals substrate specialization within a complex community of hydrocarbon degraders.</title>
        <authorList>
            <person name="Hu P."/>
            <person name="Dubinsky E.A."/>
            <person name="Probst A.J."/>
            <person name="Wang J."/>
            <person name="Sieber C.M.K."/>
            <person name="Tom L.M."/>
            <person name="Gardinali P."/>
            <person name="Banfield J.F."/>
            <person name="Atlas R.M."/>
            <person name="Andersen G.L."/>
        </authorList>
    </citation>
    <scope>NUCLEOTIDE SEQUENCE [LARGE SCALE GENOMIC DNA]</scope>
</reference>
<name>A0A1Y5HTZ7_OLEAN</name>
<dbReference type="SMART" id="SM00320">
    <property type="entry name" value="WD40"/>
    <property type="match status" value="5"/>
</dbReference>
<dbReference type="EMBL" id="MABE01000248">
    <property type="protein sequence ID" value="OUS40788.1"/>
    <property type="molecule type" value="Genomic_DNA"/>
</dbReference>
<feature type="non-terminal residue" evidence="4">
    <location>
        <position position="1"/>
    </location>
</feature>
<feature type="repeat" description="WD" evidence="3">
    <location>
        <begin position="211"/>
        <end position="252"/>
    </location>
</feature>
<evidence type="ECO:0000256" key="1">
    <source>
        <dbReference type="ARBA" id="ARBA00022574"/>
    </source>
</evidence>
<evidence type="ECO:0000256" key="2">
    <source>
        <dbReference type="ARBA" id="ARBA00022737"/>
    </source>
</evidence>
<dbReference type="InterPro" id="IPR036322">
    <property type="entry name" value="WD40_repeat_dom_sf"/>
</dbReference>
<dbReference type="Pfam" id="PF00400">
    <property type="entry name" value="WD40"/>
    <property type="match status" value="4"/>
</dbReference>
<feature type="repeat" description="WD" evidence="3">
    <location>
        <begin position="169"/>
        <end position="210"/>
    </location>
</feature>
<organism evidence="4 5">
    <name type="scientific">Oleispira antarctica</name>
    <dbReference type="NCBI Taxonomy" id="188908"/>
    <lineage>
        <taxon>Bacteria</taxon>
        <taxon>Pseudomonadati</taxon>
        <taxon>Pseudomonadota</taxon>
        <taxon>Gammaproteobacteria</taxon>
        <taxon>Oceanospirillales</taxon>
        <taxon>Oceanospirillaceae</taxon>
        <taxon>Oleispira</taxon>
    </lineage>
</organism>
<dbReference type="Proteomes" id="UP000227088">
    <property type="component" value="Unassembled WGS sequence"/>
</dbReference>
<dbReference type="InterPro" id="IPR015943">
    <property type="entry name" value="WD40/YVTN_repeat-like_dom_sf"/>
</dbReference>
<dbReference type="PANTHER" id="PTHR19879:SF9">
    <property type="entry name" value="TRANSCRIPTION INITIATION FACTOR TFIID SUBUNIT 5"/>
    <property type="match status" value="1"/>
</dbReference>
<dbReference type="PANTHER" id="PTHR19879">
    <property type="entry name" value="TRANSCRIPTION INITIATION FACTOR TFIID"/>
    <property type="match status" value="1"/>
</dbReference>
<accession>A0A1Y5HTZ7</accession>
<dbReference type="InterPro" id="IPR019775">
    <property type="entry name" value="WD40_repeat_CS"/>
</dbReference>
<proteinExistence type="predicted"/>
<keyword evidence="1 3" id="KW-0853">WD repeat</keyword>
<sequence>FDEVTSQGAYSLCLNHDASAAFVGSIHHGGSLWRLQPLDRLYNWNHKADKNSSIVSCDFSPEGDFVATTDNRGIALWNSQTGEAIWLWNAPGDIHDISLSANGRYALLAMADYTATLFDIKNGGIKRTLRHDGVVYDVSINQQGNLAASASDDSTARIWDLNSGKQLHLLKHNNQVRSAEISPDGRFVFTSALGDPGRLWDSKTGEVISEFPINSGFYSSIRFNNDGSKLLTGSSAGKIQLWQSETAKLEQTWQATPRNKWVSNNVLIEDVSFAKQGYVAGGSNGRIFYLN</sequence>
<dbReference type="Gene3D" id="2.130.10.10">
    <property type="entry name" value="YVTN repeat-like/Quinoprotein amine dehydrogenase"/>
    <property type="match status" value="1"/>
</dbReference>
<comment type="caution">
    <text evidence="4">The sequence shown here is derived from an EMBL/GenBank/DDBJ whole genome shotgun (WGS) entry which is preliminary data.</text>
</comment>
<dbReference type="PROSITE" id="PS50082">
    <property type="entry name" value="WD_REPEATS_2"/>
    <property type="match status" value="3"/>
</dbReference>
<keyword evidence="2" id="KW-0677">Repeat</keyword>
<dbReference type="PROSITE" id="PS50294">
    <property type="entry name" value="WD_REPEATS_REGION"/>
    <property type="match status" value="1"/>
</dbReference>
<dbReference type="InterPro" id="IPR001680">
    <property type="entry name" value="WD40_rpt"/>
</dbReference>